<keyword evidence="4 7" id="KW-0812">Transmembrane</keyword>
<evidence type="ECO:0000256" key="6">
    <source>
        <dbReference type="ARBA" id="ARBA00023136"/>
    </source>
</evidence>
<evidence type="ECO:0000313" key="10">
    <source>
        <dbReference type="Proteomes" id="UP001177120"/>
    </source>
</evidence>
<dbReference type="Proteomes" id="UP001177120">
    <property type="component" value="Unassembled WGS sequence"/>
</dbReference>
<dbReference type="SUPFAM" id="SSF103481">
    <property type="entry name" value="Multidrug resistance efflux transporter EmrE"/>
    <property type="match status" value="1"/>
</dbReference>
<evidence type="ECO:0000256" key="8">
    <source>
        <dbReference type="SAM" id="Phobius"/>
    </source>
</evidence>
<evidence type="ECO:0000256" key="7">
    <source>
        <dbReference type="RuleBase" id="RU003942"/>
    </source>
</evidence>
<dbReference type="InterPro" id="IPR037185">
    <property type="entry name" value="EmrE-like"/>
</dbReference>
<dbReference type="PANTHER" id="PTHR30561:SF0">
    <property type="entry name" value="GUANIDINIUM EXPORTER"/>
    <property type="match status" value="1"/>
</dbReference>
<sequence>MAWLYLLAAGILEVVWAIGLKYQKTIPIAVTIGGMIGSFLLLSASLKTLPVGTAYAIWTGIGAAGTVLVGMLFFDEPKTALRLVFLVLIIGGIVGLKLTSAH</sequence>
<keyword evidence="2" id="KW-0813">Transport</keyword>
<dbReference type="RefSeq" id="WP_205492865.1">
    <property type="nucleotide sequence ID" value="NZ_JAFHAP010000004.1"/>
</dbReference>
<dbReference type="Gene3D" id="1.10.3730.20">
    <property type="match status" value="1"/>
</dbReference>
<evidence type="ECO:0000313" key="9">
    <source>
        <dbReference type="EMBL" id="MBN2908606.1"/>
    </source>
</evidence>
<feature type="transmembrane region" description="Helical" evidence="8">
    <location>
        <begin position="53"/>
        <end position="74"/>
    </location>
</feature>
<dbReference type="InterPro" id="IPR000390">
    <property type="entry name" value="Small_drug/metabolite_transptr"/>
</dbReference>
<keyword evidence="6 8" id="KW-0472">Membrane</keyword>
<evidence type="ECO:0000256" key="5">
    <source>
        <dbReference type="ARBA" id="ARBA00022989"/>
    </source>
</evidence>
<dbReference type="PANTHER" id="PTHR30561">
    <property type="entry name" value="SMR FAMILY PROTON-DEPENDENT DRUG EFFLUX TRANSPORTER SUGE"/>
    <property type="match status" value="1"/>
</dbReference>
<proteinExistence type="inferred from homology"/>
<evidence type="ECO:0000256" key="3">
    <source>
        <dbReference type="ARBA" id="ARBA00022475"/>
    </source>
</evidence>
<protein>
    <submittedName>
        <fullName evidence="9">Multidrug efflux SMR transporter</fullName>
    </submittedName>
</protein>
<comment type="similarity">
    <text evidence="7">Belongs to the drug/metabolite transporter (DMT) superfamily. Small multidrug resistance (SMR) (TC 2.A.7.1) family.</text>
</comment>
<gene>
    <name evidence="9" type="ORF">JQC72_03615</name>
</gene>
<comment type="subcellular location">
    <subcellularLocation>
        <location evidence="1 7">Cell membrane</location>
        <topology evidence="1 7">Multi-pass membrane protein</topology>
    </subcellularLocation>
</comment>
<evidence type="ECO:0000256" key="2">
    <source>
        <dbReference type="ARBA" id="ARBA00022448"/>
    </source>
</evidence>
<name>A0ABS2WGG1_9BACL</name>
<comment type="caution">
    <text evidence="9">The sequence shown here is derived from an EMBL/GenBank/DDBJ whole genome shotgun (WGS) entry which is preliminary data.</text>
</comment>
<keyword evidence="3" id="KW-1003">Cell membrane</keyword>
<feature type="transmembrane region" description="Helical" evidence="8">
    <location>
        <begin position="27"/>
        <end position="46"/>
    </location>
</feature>
<accession>A0ABS2WGG1</accession>
<dbReference type="Pfam" id="PF00893">
    <property type="entry name" value="Multi_Drug_Res"/>
    <property type="match status" value="1"/>
</dbReference>
<reference evidence="9" key="1">
    <citation type="journal article" date="2024" name="Int. J. Syst. Evol. Microbiol.">
        <title>Polycladomyces zharkentensis sp. nov., a novel thermophilic cellulose- and starch-degrading member of the Bacillota from a geothermal aquifer in Kazakhstan.</title>
        <authorList>
            <person name="Mashzhan A."/>
            <person name="Kistaubayeva A."/>
            <person name="Javier-Lopez R."/>
            <person name="Bissenova U."/>
            <person name="Bissenbay A."/>
            <person name="Birkeland N.K."/>
        </authorList>
    </citation>
    <scope>NUCLEOTIDE SEQUENCE</scope>
    <source>
        <strain evidence="9">ZKZ2T</strain>
    </source>
</reference>
<keyword evidence="5 8" id="KW-1133">Transmembrane helix</keyword>
<organism evidence="9 10">
    <name type="scientific">Polycladomyces zharkentensis</name>
    <dbReference type="NCBI Taxonomy" id="2807616"/>
    <lineage>
        <taxon>Bacteria</taxon>
        <taxon>Bacillati</taxon>
        <taxon>Bacillota</taxon>
        <taxon>Bacilli</taxon>
        <taxon>Bacillales</taxon>
        <taxon>Thermoactinomycetaceae</taxon>
        <taxon>Polycladomyces</taxon>
    </lineage>
</organism>
<feature type="transmembrane region" description="Helical" evidence="8">
    <location>
        <begin position="80"/>
        <end position="99"/>
    </location>
</feature>
<evidence type="ECO:0000256" key="1">
    <source>
        <dbReference type="ARBA" id="ARBA00004651"/>
    </source>
</evidence>
<dbReference type="InterPro" id="IPR045324">
    <property type="entry name" value="Small_multidrug_res"/>
</dbReference>
<keyword evidence="10" id="KW-1185">Reference proteome</keyword>
<evidence type="ECO:0000256" key="4">
    <source>
        <dbReference type="ARBA" id="ARBA00022692"/>
    </source>
</evidence>
<dbReference type="EMBL" id="JAFHAP010000004">
    <property type="protein sequence ID" value="MBN2908606.1"/>
    <property type="molecule type" value="Genomic_DNA"/>
</dbReference>